<dbReference type="GO" id="GO:0032259">
    <property type="term" value="P:methylation"/>
    <property type="evidence" value="ECO:0007669"/>
    <property type="project" value="UniProtKB-KW"/>
</dbReference>
<protein>
    <submittedName>
        <fullName evidence="5">SET domain-containing protein</fullName>
    </submittedName>
</protein>
<keyword evidence="1" id="KW-0489">Methyltransferase</keyword>
<dbReference type="PANTHER" id="PTHR13271:SF47">
    <property type="entry name" value="ACTIN-HISTIDINE N-METHYLTRANSFERASE"/>
    <property type="match status" value="1"/>
</dbReference>
<dbReference type="STRING" id="5364.A0A5C3NMP0"/>
<evidence type="ECO:0000256" key="1">
    <source>
        <dbReference type="ARBA" id="ARBA00022603"/>
    </source>
</evidence>
<dbReference type="GO" id="GO:0016279">
    <property type="term" value="F:protein-lysine N-methyltransferase activity"/>
    <property type="evidence" value="ECO:0007669"/>
    <property type="project" value="InterPro"/>
</dbReference>
<name>A0A5C3NMP0_9AGAM</name>
<dbReference type="PANTHER" id="PTHR13271">
    <property type="entry name" value="UNCHARACTERIZED PUTATIVE METHYLTRANSFERASE"/>
    <property type="match status" value="1"/>
</dbReference>
<evidence type="ECO:0000256" key="2">
    <source>
        <dbReference type="ARBA" id="ARBA00022679"/>
    </source>
</evidence>
<dbReference type="OrthoDB" id="341421at2759"/>
<dbReference type="Gene3D" id="3.90.1410.10">
    <property type="entry name" value="set domain protein methyltransferase, domain 1"/>
    <property type="match status" value="1"/>
</dbReference>
<dbReference type="InterPro" id="IPR044429">
    <property type="entry name" value="SETD4_SET"/>
</dbReference>
<dbReference type="InterPro" id="IPR046341">
    <property type="entry name" value="SET_dom_sf"/>
</dbReference>
<proteinExistence type="predicted"/>
<dbReference type="Proteomes" id="UP000305948">
    <property type="component" value="Unassembled WGS sequence"/>
</dbReference>
<dbReference type="InterPro" id="IPR001214">
    <property type="entry name" value="SET_dom"/>
</dbReference>
<sequence length="471" mass="53618">MSANSNRRWERLLVWLRDEHGMKTGEEDLRVACRYRPGAGNGLYALDRCTPSTTLFTVPASALLNIRTLERRYPPRRPPLSATQLVSLHLFLHRPEGESECKDPAFGPYISVLPRQFDAHPLTWRIRRTEGELLSRLPPSVSRVVDVVTQRFQIDWDTVFDYMQDNPHILSTSSRSDLDAAVHTTKDQALTEDFLWAWLNVNTRCVYQRLKPKGSDADNLTMCPVFDFANHSPNPPHLLPLPSNAEIWGTGSKRGEPYGLRTPDGTGFPKDQELFIQYGVHANKTLFAEYGFVNAMAEGDVRAGRIDGEVDVQDVVERMLQDRGVAGQWIKSALEQEGYWGYWTLHSAPKPGHPSFRLISALRLYHSIPRTNTAIPRNPDEILASWRDTLMGKKDSISPENEAAWRATLADMCREVAARASRNLENLKAVKSNNTEGWRGFTYDCLRTLWREELEVAEAVLESIRDGEEFW</sequence>
<dbReference type="CDD" id="cd19177">
    <property type="entry name" value="SET_SETD4"/>
    <property type="match status" value="1"/>
</dbReference>
<evidence type="ECO:0000313" key="5">
    <source>
        <dbReference type="EMBL" id="TFK54901.1"/>
    </source>
</evidence>
<dbReference type="PROSITE" id="PS50280">
    <property type="entry name" value="SET"/>
    <property type="match status" value="1"/>
</dbReference>
<keyword evidence="6" id="KW-1185">Reference proteome</keyword>
<evidence type="ECO:0000256" key="3">
    <source>
        <dbReference type="ARBA" id="ARBA00022691"/>
    </source>
</evidence>
<keyword evidence="2" id="KW-0808">Transferase</keyword>
<dbReference type="SUPFAM" id="SSF82199">
    <property type="entry name" value="SET domain"/>
    <property type="match status" value="1"/>
</dbReference>
<feature type="domain" description="SET" evidence="4">
    <location>
        <begin position="27"/>
        <end position="279"/>
    </location>
</feature>
<evidence type="ECO:0000259" key="4">
    <source>
        <dbReference type="PROSITE" id="PS50280"/>
    </source>
</evidence>
<evidence type="ECO:0000313" key="6">
    <source>
        <dbReference type="Proteomes" id="UP000305948"/>
    </source>
</evidence>
<dbReference type="AlphaFoldDB" id="A0A5C3NMP0"/>
<gene>
    <name evidence="5" type="ORF">OE88DRAFT_1624221</name>
</gene>
<organism evidence="5 6">
    <name type="scientific">Heliocybe sulcata</name>
    <dbReference type="NCBI Taxonomy" id="5364"/>
    <lineage>
        <taxon>Eukaryota</taxon>
        <taxon>Fungi</taxon>
        <taxon>Dikarya</taxon>
        <taxon>Basidiomycota</taxon>
        <taxon>Agaricomycotina</taxon>
        <taxon>Agaricomycetes</taxon>
        <taxon>Gloeophyllales</taxon>
        <taxon>Gloeophyllaceae</taxon>
        <taxon>Heliocybe</taxon>
    </lineage>
</organism>
<dbReference type="EMBL" id="ML213505">
    <property type="protein sequence ID" value="TFK54901.1"/>
    <property type="molecule type" value="Genomic_DNA"/>
</dbReference>
<dbReference type="InterPro" id="IPR050600">
    <property type="entry name" value="SETD3_SETD6_MTase"/>
</dbReference>
<keyword evidence="3" id="KW-0949">S-adenosyl-L-methionine</keyword>
<accession>A0A5C3NMP0</accession>
<reference evidence="5 6" key="1">
    <citation type="journal article" date="2019" name="Nat. Ecol. Evol.">
        <title>Megaphylogeny resolves global patterns of mushroom evolution.</title>
        <authorList>
            <person name="Varga T."/>
            <person name="Krizsan K."/>
            <person name="Foldi C."/>
            <person name="Dima B."/>
            <person name="Sanchez-Garcia M."/>
            <person name="Sanchez-Ramirez S."/>
            <person name="Szollosi G.J."/>
            <person name="Szarkandi J.G."/>
            <person name="Papp V."/>
            <person name="Albert L."/>
            <person name="Andreopoulos W."/>
            <person name="Angelini C."/>
            <person name="Antonin V."/>
            <person name="Barry K.W."/>
            <person name="Bougher N.L."/>
            <person name="Buchanan P."/>
            <person name="Buyck B."/>
            <person name="Bense V."/>
            <person name="Catcheside P."/>
            <person name="Chovatia M."/>
            <person name="Cooper J."/>
            <person name="Damon W."/>
            <person name="Desjardin D."/>
            <person name="Finy P."/>
            <person name="Geml J."/>
            <person name="Haridas S."/>
            <person name="Hughes K."/>
            <person name="Justo A."/>
            <person name="Karasinski D."/>
            <person name="Kautmanova I."/>
            <person name="Kiss B."/>
            <person name="Kocsube S."/>
            <person name="Kotiranta H."/>
            <person name="LaButti K.M."/>
            <person name="Lechner B.E."/>
            <person name="Liimatainen K."/>
            <person name="Lipzen A."/>
            <person name="Lukacs Z."/>
            <person name="Mihaltcheva S."/>
            <person name="Morgado L.N."/>
            <person name="Niskanen T."/>
            <person name="Noordeloos M.E."/>
            <person name="Ohm R.A."/>
            <person name="Ortiz-Santana B."/>
            <person name="Ovrebo C."/>
            <person name="Racz N."/>
            <person name="Riley R."/>
            <person name="Savchenko A."/>
            <person name="Shiryaev A."/>
            <person name="Soop K."/>
            <person name="Spirin V."/>
            <person name="Szebenyi C."/>
            <person name="Tomsovsky M."/>
            <person name="Tulloss R.E."/>
            <person name="Uehling J."/>
            <person name="Grigoriev I.V."/>
            <person name="Vagvolgyi C."/>
            <person name="Papp T."/>
            <person name="Martin F.M."/>
            <person name="Miettinen O."/>
            <person name="Hibbett D.S."/>
            <person name="Nagy L.G."/>
        </authorList>
    </citation>
    <scope>NUCLEOTIDE SEQUENCE [LARGE SCALE GENOMIC DNA]</scope>
    <source>
        <strain evidence="5 6">OMC1185</strain>
    </source>
</reference>